<dbReference type="EMBL" id="BNEE01000006">
    <property type="protein sequence ID" value="GHI88247.1"/>
    <property type="molecule type" value="Genomic_DNA"/>
</dbReference>
<dbReference type="AlphaFoldDB" id="A0A919LHJ9"/>
<keyword evidence="3" id="KW-1185">Reference proteome</keyword>
<dbReference type="OrthoDB" id="4315371at2"/>
<organism evidence="2 3">
    <name type="scientific">Streptomyces xanthophaeus</name>
    <dbReference type="NCBI Taxonomy" id="67385"/>
    <lineage>
        <taxon>Bacteria</taxon>
        <taxon>Bacillati</taxon>
        <taxon>Actinomycetota</taxon>
        <taxon>Actinomycetes</taxon>
        <taxon>Kitasatosporales</taxon>
        <taxon>Streptomycetaceae</taxon>
        <taxon>Streptomyces</taxon>
    </lineage>
</organism>
<feature type="region of interest" description="Disordered" evidence="1">
    <location>
        <begin position="1"/>
        <end position="21"/>
    </location>
</feature>
<comment type="caution">
    <text evidence="2">The sequence shown here is derived from an EMBL/GenBank/DDBJ whole genome shotgun (WGS) entry which is preliminary data.</text>
</comment>
<evidence type="ECO:0000313" key="3">
    <source>
        <dbReference type="Proteomes" id="UP000600026"/>
    </source>
</evidence>
<evidence type="ECO:0000313" key="2">
    <source>
        <dbReference type="EMBL" id="GHI88247.1"/>
    </source>
</evidence>
<reference evidence="2" key="1">
    <citation type="submission" date="2020-09" db="EMBL/GenBank/DDBJ databases">
        <title>Whole genome shotgun sequence of Streptomyces xanthophaeus NBRC 12829.</title>
        <authorList>
            <person name="Komaki H."/>
            <person name="Tamura T."/>
        </authorList>
    </citation>
    <scope>NUCLEOTIDE SEQUENCE</scope>
    <source>
        <strain evidence="2">NBRC 12829</strain>
    </source>
</reference>
<accession>A0A919LHJ9</accession>
<protein>
    <submittedName>
        <fullName evidence="2">Uncharacterized protein</fullName>
    </submittedName>
</protein>
<gene>
    <name evidence="2" type="ORF">Sxan_56110</name>
</gene>
<dbReference type="RefSeq" id="WP_031146882.1">
    <property type="nucleotide sequence ID" value="NZ_BNEE01000006.1"/>
</dbReference>
<feature type="compositionally biased region" description="Low complexity" evidence="1">
    <location>
        <begin position="7"/>
        <end position="19"/>
    </location>
</feature>
<evidence type="ECO:0000256" key="1">
    <source>
        <dbReference type="SAM" id="MobiDB-lite"/>
    </source>
</evidence>
<proteinExistence type="predicted"/>
<name>A0A919LHJ9_9ACTN</name>
<sequence length="61" mass="6278">MSTATFTPARGGRPAGATALTDTRHRTGFGGLLRAAKVFATTAVSVVVLGEYAEEAGVVRR</sequence>
<dbReference type="Proteomes" id="UP000600026">
    <property type="component" value="Unassembled WGS sequence"/>
</dbReference>